<evidence type="ECO:0000313" key="1">
    <source>
        <dbReference type="EMBL" id="KKK83631.1"/>
    </source>
</evidence>
<name>A0A0F9BGS3_9ZZZZ</name>
<gene>
    <name evidence="1" type="ORF">LCGC14_2791440</name>
</gene>
<organism evidence="1">
    <name type="scientific">marine sediment metagenome</name>
    <dbReference type="NCBI Taxonomy" id="412755"/>
    <lineage>
        <taxon>unclassified sequences</taxon>
        <taxon>metagenomes</taxon>
        <taxon>ecological metagenomes</taxon>
    </lineage>
</organism>
<proteinExistence type="predicted"/>
<protein>
    <recommendedName>
        <fullName evidence="2">BppU N-terminal domain-containing protein</fullName>
    </recommendedName>
</protein>
<dbReference type="AlphaFoldDB" id="A0A0F9BGS3"/>
<dbReference type="EMBL" id="LAZR01052132">
    <property type="protein sequence ID" value="KKK83631.1"/>
    <property type="molecule type" value="Genomic_DNA"/>
</dbReference>
<comment type="caution">
    <text evidence="1">The sequence shown here is derived from an EMBL/GenBank/DDBJ whole genome shotgun (WGS) entry which is preliminary data.</text>
</comment>
<accession>A0A0F9BGS3</accession>
<evidence type="ECO:0008006" key="2">
    <source>
        <dbReference type="Google" id="ProtNLM"/>
    </source>
</evidence>
<reference evidence="1" key="1">
    <citation type="journal article" date="2015" name="Nature">
        <title>Complex archaea that bridge the gap between prokaryotes and eukaryotes.</title>
        <authorList>
            <person name="Spang A."/>
            <person name="Saw J.H."/>
            <person name="Jorgensen S.L."/>
            <person name="Zaremba-Niedzwiedzka K."/>
            <person name="Martijn J."/>
            <person name="Lind A.E."/>
            <person name="van Eijk R."/>
            <person name="Schleper C."/>
            <person name="Guy L."/>
            <person name="Ettema T.J."/>
        </authorList>
    </citation>
    <scope>NUCLEOTIDE SEQUENCE</scope>
</reference>
<sequence length="107" mass="11800">MTQVIFNLNDNLLELIDLKDVVADAFANSATVTVTLVDKDDVNVVGETWPLTMSYVAASNGLYRAVLKDTLTLVVDDLYTAKIDVSDGVDKQAHWEFPIRAETRLGI</sequence>